<gene>
    <name evidence="1" type="ORF">OLEA9_A105836</name>
</gene>
<sequence>RDFCLRSASQISAHSHTVAKNDEIGPGKIFVSNQPVKFQPIPTLQINDEIVPYSTFVSDQLSNFSPFRHTHSDTVVIYDEIAPGTAFVFDQSVKFKPILTPSRPMTKLPQPIPTPSRQMTKFPLARFSFPINLSNIRPFRRRRDKGRNYPWRDFSLRSTCQILAHSDTVVKNDEIAPAHSYTVAKNDEIGPAHSDTVAINDEIAPGTIFVSDQPVKFQPTPTPSRQMMKLLQ</sequence>
<evidence type="ECO:0000313" key="1">
    <source>
        <dbReference type="EMBL" id="CAA2959015.1"/>
    </source>
</evidence>
<feature type="non-terminal residue" evidence="1">
    <location>
        <position position="232"/>
    </location>
</feature>
<proteinExistence type="predicted"/>
<dbReference type="Proteomes" id="UP000594638">
    <property type="component" value="Unassembled WGS sequence"/>
</dbReference>
<reference evidence="1 2" key="1">
    <citation type="submission" date="2019-12" db="EMBL/GenBank/DDBJ databases">
        <authorList>
            <person name="Alioto T."/>
            <person name="Alioto T."/>
            <person name="Gomez Garrido J."/>
        </authorList>
    </citation>
    <scope>NUCLEOTIDE SEQUENCE [LARGE SCALE GENOMIC DNA]</scope>
</reference>
<name>A0A8S0PZ26_OLEEU</name>
<accession>A0A8S0PZ26</accession>
<evidence type="ECO:0000313" key="2">
    <source>
        <dbReference type="Proteomes" id="UP000594638"/>
    </source>
</evidence>
<dbReference type="Gramene" id="OE9A105836T1">
    <property type="protein sequence ID" value="OE9A105836C1"/>
    <property type="gene ID" value="OE9A105836"/>
</dbReference>
<feature type="non-terminal residue" evidence="1">
    <location>
        <position position="1"/>
    </location>
</feature>
<dbReference type="AlphaFoldDB" id="A0A8S0PZ26"/>
<organism evidence="1 2">
    <name type="scientific">Olea europaea subsp. europaea</name>
    <dbReference type="NCBI Taxonomy" id="158383"/>
    <lineage>
        <taxon>Eukaryota</taxon>
        <taxon>Viridiplantae</taxon>
        <taxon>Streptophyta</taxon>
        <taxon>Embryophyta</taxon>
        <taxon>Tracheophyta</taxon>
        <taxon>Spermatophyta</taxon>
        <taxon>Magnoliopsida</taxon>
        <taxon>eudicotyledons</taxon>
        <taxon>Gunneridae</taxon>
        <taxon>Pentapetalae</taxon>
        <taxon>asterids</taxon>
        <taxon>lamiids</taxon>
        <taxon>Lamiales</taxon>
        <taxon>Oleaceae</taxon>
        <taxon>Oleeae</taxon>
        <taxon>Olea</taxon>
    </lineage>
</organism>
<dbReference type="EMBL" id="CACTIH010000300">
    <property type="protein sequence ID" value="CAA2959015.1"/>
    <property type="molecule type" value="Genomic_DNA"/>
</dbReference>
<keyword evidence="2" id="KW-1185">Reference proteome</keyword>
<protein>
    <submittedName>
        <fullName evidence="1">Uncharacterized protein</fullName>
    </submittedName>
</protein>
<comment type="caution">
    <text evidence="1">The sequence shown here is derived from an EMBL/GenBank/DDBJ whole genome shotgun (WGS) entry which is preliminary data.</text>
</comment>